<gene>
    <name evidence="1" type="ORF">QFC24_002351</name>
</gene>
<sequence length="249" mass="26239">MPAYLNNLVGSLLVGSLASAGPIHSFTDSSQFSASSALDSLAAPSATVSASVWDVISRRFSGMSGSSHAVSVHPAESAAPFRQESTNDGKLSELTVDMPYDLEDTQGDQGDKKETGSYVAGPTDQMLALDKGGVPRVCSHCRKTFVVSDSEGGAQIALPDSQDEQGNRNTGDVSGEKSRLEKRTRKHRAKSDGDGGTSEGKDPWLGLEVVLGAGAVWLCGLCMYLCSQREDEEPARNTAKVDDSGNKHT</sequence>
<keyword evidence="2" id="KW-1185">Reference proteome</keyword>
<reference evidence="1" key="1">
    <citation type="submission" date="2023-04" db="EMBL/GenBank/DDBJ databases">
        <title>Draft Genome sequencing of Naganishia species isolated from polar environments using Oxford Nanopore Technology.</title>
        <authorList>
            <person name="Leo P."/>
            <person name="Venkateswaran K."/>
        </authorList>
    </citation>
    <scope>NUCLEOTIDE SEQUENCE</scope>
    <source>
        <strain evidence="1">DBVPG 5303</strain>
    </source>
</reference>
<accession>A0ACC2XRJ0</accession>
<dbReference type="EMBL" id="JASBWV010000006">
    <property type="protein sequence ID" value="KAJ9126079.1"/>
    <property type="molecule type" value="Genomic_DNA"/>
</dbReference>
<name>A0ACC2XRJ0_9TREE</name>
<protein>
    <submittedName>
        <fullName evidence="1">Uncharacterized protein</fullName>
    </submittedName>
</protein>
<dbReference type="Proteomes" id="UP001234202">
    <property type="component" value="Unassembled WGS sequence"/>
</dbReference>
<proteinExistence type="predicted"/>
<comment type="caution">
    <text evidence="1">The sequence shown here is derived from an EMBL/GenBank/DDBJ whole genome shotgun (WGS) entry which is preliminary data.</text>
</comment>
<evidence type="ECO:0000313" key="1">
    <source>
        <dbReference type="EMBL" id="KAJ9126079.1"/>
    </source>
</evidence>
<organism evidence="1 2">
    <name type="scientific">Naganishia onofrii</name>
    <dbReference type="NCBI Taxonomy" id="1851511"/>
    <lineage>
        <taxon>Eukaryota</taxon>
        <taxon>Fungi</taxon>
        <taxon>Dikarya</taxon>
        <taxon>Basidiomycota</taxon>
        <taxon>Agaricomycotina</taxon>
        <taxon>Tremellomycetes</taxon>
        <taxon>Filobasidiales</taxon>
        <taxon>Filobasidiaceae</taxon>
        <taxon>Naganishia</taxon>
    </lineage>
</organism>
<evidence type="ECO:0000313" key="2">
    <source>
        <dbReference type="Proteomes" id="UP001234202"/>
    </source>
</evidence>